<reference evidence="2" key="1">
    <citation type="submission" date="2021-01" db="EMBL/GenBank/DDBJ databases">
        <title>Whole genome shotgun sequence of Virgisporangium ochraceum NBRC 16418.</title>
        <authorList>
            <person name="Komaki H."/>
            <person name="Tamura T."/>
        </authorList>
    </citation>
    <scope>NUCLEOTIDE SEQUENCE</scope>
    <source>
        <strain evidence="2">NBRC 16418</strain>
    </source>
</reference>
<evidence type="ECO:0000313" key="3">
    <source>
        <dbReference type="Proteomes" id="UP000635606"/>
    </source>
</evidence>
<gene>
    <name evidence="2" type="ORF">Voc01_053500</name>
</gene>
<evidence type="ECO:0000256" key="1">
    <source>
        <dbReference type="SAM" id="MobiDB-lite"/>
    </source>
</evidence>
<dbReference type="RefSeq" id="WP_203930335.1">
    <property type="nucleotide sequence ID" value="NZ_BOPH01000080.1"/>
</dbReference>
<evidence type="ECO:0000313" key="2">
    <source>
        <dbReference type="EMBL" id="GIJ70433.1"/>
    </source>
</evidence>
<dbReference type="AlphaFoldDB" id="A0A8J3ZY93"/>
<comment type="caution">
    <text evidence="2">The sequence shown here is derived from an EMBL/GenBank/DDBJ whole genome shotgun (WGS) entry which is preliminary data.</text>
</comment>
<proteinExistence type="predicted"/>
<name>A0A8J3ZY93_9ACTN</name>
<keyword evidence="3" id="KW-1185">Reference proteome</keyword>
<dbReference type="EMBL" id="BOPH01000080">
    <property type="protein sequence ID" value="GIJ70433.1"/>
    <property type="molecule type" value="Genomic_DNA"/>
</dbReference>
<feature type="region of interest" description="Disordered" evidence="1">
    <location>
        <begin position="1"/>
        <end position="27"/>
    </location>
</feature>
<protein>
    <submittedName>
        <fullName evidence="2">Uncharacterized protein</fullName>
    </submittedName>
</protein>
<sequence>MAELEHPSWCDPAHCTATTPRPEYRAGETGYHRSAPVTLDHIPNVGDAVFDPDLNPLVAHLAQPAPPWDPVTTVNIGTALDPQVVSLAAGRARTTLRQLDALVARDAGEP</sequence>
<organism evidence="2 3">
    <name type="scientific">Virgisporangium ochraceum</name>
    <dbReference type="NCBI Taxonomy" id="65505"/>
    <lineage>
        <taxon>Bacteria</taxon>
        <taxon>Bacillati</taxon>
        <taxon>Actinomycetota</taxon>
        <taxon>Actinomycetes</taxon>
        <taxon>Micromonosporales</taxon>
        <taxon>Micromonosporaceae</taxon>
        <taxon>Virgisporangium</taxon>
    </lineage>
</organism>
<dbReference type="Proteomes" id="UP000635606">
    <property type="component" value="Unassembled WGS sequence"/>
</dbReference>
<accession>A0A8J3ZY93</accession>